<dbReference type="InterPro" id="IPR025159">
    <property type="entry name" value="AbiEi_N"/>
</dbReference>
<evidence type="ECO:0000313" key="3">
    <source>
        <dbReference type="Proteomes" id="UP000192591"/>
    </source>
</evidence>
<accession>A0A1V9A739</accession>
<dbReference type="AlphaFoldDB" id="A0A1V9A739"/>
<protein>
    <recommendedName>
        <fullName evidence="1">AbiEi antitoxin N-terminal domain-containing protein</fullName>
    </recommendedName>
</protein>
<comment type="caution">
    <text evidence="2">The sequence shown here is derived from an EMBL/GenBank/DDBJ whole genome shotgun (WGS) entry which is preliminary data.</text>
</comment>
<dbReference type="Proteomes" id="UP000192591">
    <property type="component" value="Unassembled WGS sequence"/>
</dbReference>
<evidence type="ECO:0000259" key="1">
    <source>
        <dbReference type="Pfam" id="PF13338"/>
    </source>
</evidence>
<keyword evidence="3" id="KW-1185">Reference proteome</keyword>
<reference evidence="2 3" key="1">
    <citation type="submission" date="2017-02" db="EMBL/GenBank/DDBJ databases">
        <title>Draft genome of Saccharomonospora sp. 154.</title>
        <authorList>
            <person name="Alonso-Carmona G.S."/>
            <person name="De La Haba R."/>
            <person name="Vera-Gargallo B."/>
            <person name="Sandoval-Trujillo A.H."/>
            <person name="Ramirez-Duran N."/>
            <person name="Ventosa A."/>
        </authorList>
    </citation>
    <scope>NUCLEOTIDE SEQUENCE [LARGE SCALE GENOMIC DNA]</scope>
    <source>
        <strain evidence="2 3">LRS4.154</strain>
    </source>
</reference>
<dbReference type="EMBL" id="MWIH01000005">
    <property type="protein sequence ID" value="OQO92945.1"/>
    <property type="molecule type" value="Genomic_DNA"/>
</dbReference>
<evidence type="ECO:0000313" key="2">
    <source>
        <dbReference type="EMBL" id="OQO92945.1"/>
    </source>
</evidence>
<dbReference type="STRING" id="1962155.B1813_12575"/>
<dbReference type="RefSeq" id="WP_081191958.1">
    <property type="nucleotide sequence ID" value="NZ_MWIH01000005.1"/>
</dbReference>
<dbReference type="Pfam" id="PF13338">
    <property type="entry name" value="AbiEi_4"/>
    <property type="match status" value="1"/>
</dbReference>
<proteinExistence type="predicted"/>
<gene>
    <name evidence="2" type="ORF">B1813_12575</name>
</gene>
<sequence>MEQGVALSALGEYTSQQWGLVTAAQAVRAGVDRVTLARLADAGHLQPVRRGVYALDAAPEPRLREQQAVWLSLNPTVPSWERPKLDPGGGVVSHTSATIAHGVGDLVADAVELTTPRRRTSRDPAVRLRVGQLTEDEVVLLDGLPVTSLERTILDLLDRRTDASHVAQVVRDSIDEHRLDLPALTSRMGPHARAYGLKTRDGNRLLDHLLADTHAGSRPVWSA</sequence>
<feature type="domain" description="AbiEi antitoxin N-terminal" evidence="1">
    <location>
        <begin position="15"/>
        <end position="55"/>
    </location>
</feature>
<organism evidence="2 3">
    <name type="scientific">Saccharomonospora piscinae</name>
    <dbReference type="NCBI Taxonomy" id="687388"/>
    <lineage>
        <taxon>Bacteria</taxon>
        <taxon>Bacillati</taxon>
        <taxon>Actinomycetota</taxon>
        <taxon>Actinomycetes</taxon>
        <taxon>Pseudonocardiales</taxon>
        <taxon>Pseudonocardiaceae</taxon>
        <taxon>Saccharomonospora</taxon>
    </lineage>
</organism>
<name>A0A1V9A739_SACPI</name>